<name>A0A329RL98_9STRA</name>
<dbReference type="AlphaFoldDB" id="A0A329RL98"/>
<keyword evidence="3" id="KW-1185">Reference proteome</keyword>
<accession>A0A329RL98</accession>
<sequence length="207" mass="22394">MKERVSRQPPRDGGFVCKGPHRAAECPTATNEQKEEARRVLAAHRAGRLKHIDTGAVSGHTVTINGVLEICGAGCVGASKDGEEEELLLGRSTMKDIGIDVNSLLEILAGGIDVADADRDDVTADDSELGFNDDKPEVHVIVAKLVDEAVEAGFEPTLADDLRTLVHEYEDVWPPWPGEGPVLCYRSEEARYEGWGPDDAVLKVSRP</sequence>
<feature type="region of interest" description="Disordered" evidence="1">
    <location>
        <begin position="1"/>
        <end position="34"/>
    </location>
</feature>
<protein>
    <submittedName>
        <fullName evidence="2">Uncharacterized protein</fullName>
    </submittedName>
</protein>
<evidence type="ECO:0000256" key="1">
    <source>
        <dbReference type="SAM" id="MobiDB-lite"/>
    </source>
</evidence>
<proteinExistence type="predicted"/>
<feature type="compositionally biased region" description="Basic and acidic residues" evidence="1">
    <location>
        <begin position="1"/>
        <end position="10"/>
    </location>
</feature>
<organism evidence="2 3">
    <name type="scientific">Phytophthora cactorum</name>
    <dbReference type="NCBI Taxonomy" id="29920"/>
    <lineage>
        <taxon>Eukaryota</taxon>
        <taxon>Sar</taxon>
        <taxon>Stramenopiles</taxon>
        <taxon>Oomycota</taxon>
        <taxon>Peronosporomycetes</taxon>
        <taxon>Peronosporales</taxon>
        <taxon>Peronosporaceae</taxon>
        <taxon>Phytophthora</taxon>
    </lineage>
</organism>
<comment type="caution">
    <text evidence="2">The sequence shown here is derived from an EMBL/GenBank/DDBJ whole genome shotgun (WGS) entry which is preliminary data.</text>
</comment>
<dbReference type="OrthoDB" id="10378582at2759"/>
<dbReference type="VEuPathDB" id="FungiDB:PC110_g18572"/>
<evidence type="ECO:0000313" key="3">
    <source>
        <dbReference type="Proteomes" id="UP000251314"/>
    </source>
</evidence>
<dbReference type="Proteomes" id="UP000251314">
    <property type="component" value="Unassembled WGS sequence"/>
</dbReference>
<dbReference type="EMBL" id="MJFZ01000804">
    <property type="protein sequence ID" value="RAW25009.1"/>
    <property type="molecule type" value="Genomic_DNA"/>
</dbReference>
<gene>
    <name evidence="2" type="ORF">PC110_g18572</name>
</gene>
<reference evidence="2 3" key="1">
    <citation type="submission" date="2018-01" db="EMBL/GenBank/DDBJ databases">
        <title>Draft genome of the strawberry crown rot pathogen Phytophthora cactorum.</title>
        <authorList>
            <person name="Armitage A.D."/>
            <person name="Lysoe E."/>
            <person name="Nellist C.F."/>
            <person name="Harrison R.J."/>
            <person name="Brurberg M.B."/>
        </authorList>
    </citation>
    <scope>NUCLEOTIDE SEQUENCE [LARGE SCALE GENOMIC DNA]</scope>
    <source>
        <strain evidence="2 3">10300</strain>
    </source>
</reference>
<evidence type="ECO:0000313" key="2">
    <source>
        <dbReference type="EMBL" id="RAW25009.1"/>
    </source>
</evidence>